<evidence type="ECO:0000256" key="4">
    <source>
        <dbReference type="RuleBase" id="RU003744"/>
    </source>
</evidence>
<organism evidence="7 8">
    <name type="scientific">Nocardia colli</name>
    <dbReference type="NCBI Taxonomy" id="2545717"/>
    <lineage>
        <taxon>Bacteria</taxon>
        <taxon>Bacillati</taxon>
        <taxon>Actinomycetota</taxon>
        <taxon>Actinomycetes</taxon>
        <taxon>Mycobacteriales</taxon>
        <taxon>Nocardiaceae</taxon>
        <taxon>Nocardia</taxon>
    </lineage>
</organism>
<reference evidence="7 8" key="1">
    <citation type="submission" date="2019-09" db="EMBL/GenBank/DDBJ databases">
        <authorList>
            <person name="Wang X."/>
        </authorList>
    </citation>
    <scope>NUCLEOTIDE SEQUENCE [LARGE SCALE GENOMIC DNA]</scope>
    <source>
        <strain evidence="7 8">CICC 11023</strain>
    </source>
</reference>
<dbReference type="Gene3D" id="3.40.190.10">
    <property type="entry name" value="Periplasmic binding protein-like II"/>
    <property type="match status" value="2"/>
</dbReference>
<dbReference type="GO" id="GO:0030313">
    <property type="term" value="C:cell envelope"/>
    <property type="evidence" value="ECO:0007669"/>
    <property type="project" value="UniProtKB-SubCell"/>
</dbReference>
<comment type="caution">
    <text evidence="7">The sequence shown here is derived from an EMBL/GenBank/DDBJ whole genome shotgun (WGS) entry which is preliminary data.</text>
</comment>
<dbReference type="PANTHER" id="PTHR35936:SF17">
    <property type="entry name" value="ARGININE-BINDING EXTRACELLULAR PROTEIN ARTP"/>
    <property type="match status" value="1"/>
</dbReference>
<evidence type="ECO:0000259" key="6">
    <source>
        <dbReference type="SMART" id="SM00062"/>
    </source>
</evidence>
<dbReference type="OrthoDB" id="4633994at2"/>
<feature type="region of interest" description="Disordered" evidence="5">
    <location>
        <begin position="1"/>
        <end position="25"/>
    </location>
</feature>
<evidence type="ECO:0000313" key="7">
    <source>
        <dbReference type="EMBL" id="KAA8879674.1"/>
    </source>
</evidence>
<dbReference type="PANTHER" id="PTHR35936">
    <property type="entry name" value="MEMBRANE-BOUND LYTIC MUREIN TRANSGLYCOSYLASE F"/>
    <property type="match status" value="1"/>
</dbReference>
<feature type="compositionally biased region" description="Basic residues" evidence="5">
    <location>
        <begin position="1"/>
        <end position="15"/>
    </location>
</feature>
<dbReference type="InterPro" id="IPR018313">
    <property type="entry name" value="SBP_3_CS"/>
</dbReference>
<dbReference type="CDD" id="cd01004">
    <property type="entry name" value="PBP2_MidA_like"/>
    <property type="match status" value="1"/>
</dbReference>
<sequence length="336" mass="34972">MSRPAGRRTPHSHRRTQIEGDPVTHPTARLRRYSTLVVLAGILLTTGCRGGESTAGSDGGGSAIPDNSAIVNAVQSDPALAGQVPAAIKGKGTLSVGSNVQSPPNNFYGADGKKAVGFEVDLITAAAKKLGLDVAYSDMSFDSLITSLQTGRIDATIAGMNDTKERQQKIDFVDYFTSGITMMVAKGNPEKIHTVDDLCGKAIAVVTGTSQQEFAKSQSATCTAAGKPALTITDTSSDAQNQQQLRSGRIAVILNDLPSAAYISRTAGDGKFFETVDQAPLNGGPYGIGLAKDNKALTDALQKALQSLVDDGTYTKILAAWQITSGALQKVTVNAG</sequence>
<feature type="domain" description="Solute-binding protein family 3/N-terminal" evidence="6">
    <location>
        <begin position="93"/>
        <end position="323"/>
    </location>
</feature>
<accession>A0A5N0DUP8</accession>
<proteinExistence type="inferred from homology"/>
<dbReference type="SMART" id="SM00062">
    <property type="entry name" value="PBPb"/>
    <property type="match status" value="1"/>
</dbReference>
<evidence type="ECO:0000256" key="1">
    <source>
        <dbReference type="ARBA" id="ARBA00004196"/>
    </source>
</evidence>
<dbReference type="Pfam" id="PF00497">
    <property type="entry name" value="SBP_bac_3"/>
    <property type="match status" value="1"/>
</dbReference>
<dbReference type="AlphaFoldDB" id="A0A5N0DUP8"/>
<protein>
    <submittedName>
        <fullName evidence="7">ABC transporter substrate-binding protein</fullName>
    </submittedName>
</protein>
<dbReference type="InterPro" id="IPR001638">
    <property type="entry name" value="Solute-binding_3/MltF_N"/>
</dbReference>
<keyword evidence="3" id="KW-0732">Signal</keyword>
<dbReference type="SUPFAM" id="SSF53850">
    <property type="entry name" value="Periplasmic binding protein-like II"/>
    <property type="match status" value="1"/>
</dbReference>
<keyword evidence="8" id="KW-1185">Reference proteome</keyword>
<dbReference type="Proteomes" id="UP000323876">
    <property type="component" value="Unassembled WGS sequence"/>
</dbReference>
<comment type="subcellular location">
    <subcellularLocation>
        <location evidence="1">Cell envelope</location>
    </subcellularLocation>
</comment>
<name>A0A5N0DUP8_9NOCA</name>
<dbReference type="EMBL" id="VXLC01000045">
    <property type="protein sequence ID" value="KAA8879674.1"/>
    <property type="molecule type" value="Genomic_DNA"/>
</dbReference>
<evidence type="ECO:0000256" key="2">
    <source>
        <dbReference type="ARBA" id="ARBA00010333"/>
    </source>
</evidence>
<comment type="similarity">
    <text evidence="2 4">Belongs to the bacterial solute-binding protein 3 family.</text>
</comment>
<evidence type="ECO:0000313" key="8">
    <source>
        <dbReference type="Proteomes" id="UP000323876"/>
    </source>
</evidence>
<evidence type="ECO:0000256" key="3">
    <source>
        <dbReference type="ARBA" id="ARBA00022729"/>
    </source>
</evidence>
<evidence type="ECO:0000256" key="5">
    <source>
        <dbReference type="SAM" id="MobiDB-lite"/>
    </source>
</evidence>
<dbReference type="PROSITE" id="PS01039">
    <property type="entry name" value="SBP_BACTERIAL_3"/>
    <property type="match status" value="1"/>
</dbReference>
<gene>
    <name evidence="7" type="ORF">F3087_43745</name>
</gene>